<comment type="caution">
    <text evidence="1">The sequence shown here is derived from an EMBL/GenBank/DDBJ whole genome shotgun (WGS) entry which is preliminary data.</text>
</comment>
<dbReference type="AlphaFoldDB" id="A0A836CAN8"/>
<proteinExistence type="predicted"/>
<reference evidence="1" key="1">
    <citation type="submission" date="2021-02" db="EMBL/GenBank/DDBJ databases">
        <title>First Annotated Genome of the Yellow-green Alga Tribonema minus.</title>
        <authorList>
            <person name="Mahan K.M."/>
        </authorList>
    </citation>
    <scope>NUCLEOTIDE SEQUENCE</scope>
    <source>
        <strain evidence="1">UTEX B ZZ1240</strain>
    </source>
</reference>
<organism evidence="1 2">
    <name type="scientific">Tribonema minus</name>
    <dbReference type="NCBI Taxonomy" id="303371"/>
    <lineage>
        <taxon>Eukaryota</taxon>
        <taxon>Sar</taxon>
        <taxon>Stramenopiles</taxon>
        <taxon>Ochrophyta</taxon>
        <taxon>PX clade</taxon>
        <taxon>Xanthophyceae</taxon>
        <taxon>Tribonematales</taxon>
        <taxon>Tribonemataceae</taxon>
        <taxon>Tribonema</taxon>
    </lineage>
</organism>
<evidence type="ECO:0000313" key="1">
    <source>
        <dbReference type="EMBL" id="KAG5178103.1"/>
    </source>
</evidence>
<gene>
    <name evidence="1" type="ORF">JKP88DRAFT_169329</name>
</gene>
<dbReference type="OrthoDB" id="185923at2759"/>
<name>A0A836CAN8_9STRA</name>
<dbReference type="EMBL" id="JAFCMP010000518">
    <property type="protein sequence ID" value="KAG5178103.1"/>
    <property type="molecule type" value="Genomic_DNA"/>
</dbReference>
<protein>
    <submittedName>
        <fullName evidence="1">Uncharacterized protein</fullName>
    </submittedName>
</protein>
<evidence type="ECO:0000313" key="2">
    <source>
        <dbReference type="Proteomes" id="UP000664859"/>
    </source>
</evidence>
<sequence>MDWTSGPDRYCVSVGDEPSWGWTRVFTMHAFAVSKYHLLERLDPPSYRIVKGTHIKPERDWRCCFAFFAFDGPVPGSTQLFVQMRGEPHIRSRVALTHSERWEDHLSMYVFCMPMPNTAQFNVHYTVRSAESLDAFPEQDRIHLGEPRDRWELKLTFYAYPSPVVLLEEPP</sequence>
<dbReference type="Proteomes" id="UP000664859">
    <property type="component" value="Unassembled WGS sequence"/>
</dbReference>
<accession>A0A836CAN8</accession>
<keyword evidence="2" id="KW-1185">Reference proteome</keyword>